<keyword evidence="5" id="KW-0677">Repeat</keyword>
<dbReference type="InterPro" id="IPR001343">
    <property type="entry name" value="Hemolysn_Ca-bd"/>
</dbReference>
<feature type="region of interest" description="Disordered" evidence="8">
    <location>
        <begin position="3131"/>
        <end position="3160"/>
    </location>
</feature>
<dbReference type="Pfam" id="PF00353">
    <property type="entry name" value="HemolysinCabind"/>
    <property type="match status" value="44"/>
</dbReference>
<dbReference type="PRINTS" id="PR00313">
    <property type="entry name" value="CABNDNGRPT"/>
</dbReference>
<keyword evidence="4" id="KW-0800">Toxin</keyword>
<keyword evidence="6" id="KW-0843">Virulence</keyword>
<feature type="compositionally biased region" description="Gly residues" evidence="8">
    <location>
        <begin position="3349"/>
        <end position="3362"/>
    </location>
</feature>
<keyword evidence="3" id="KW-0964">Secreted</keyword>
<feature type="region of interest" description="Disordered" evidence="8">
    <location>
        <begin position="2794"/>
        <end position="2815"/>
    </location>
</feature>
<dbReference type="GO" id="GO:0005576">
    <property type="term" value="C:extracellular region"/>
    <property type="evidence" value="ECO:0007669"/>
    <property type="project" value="UniProtKB-SubCell"/>
</dbReference>
<dbReference type="Gene3D" id="2.150.10.10">
    <property type="entry name" value="Serralysin-like metalloprotease, C-terminal"/>
    <property type="match status" value="27"/>
</dbReference>
<evidence type="ECO:0000256" key="1">
    <source>
        <dbReference type="ARBA" id="ARBA00004370"/>
    </source>
</evidence>
<evidence type="ECO:0000256" key="6">
    <source>
        <dbReference type="ARBA" id="ARBA00023026"/>
    </source>
</evidence>
<feature type="compositionally biased region" description="Gly residues" evidence="8">
    <location>
        <begin position="2128"/>
        <end position="2139"/>
    </location>
</feature>
<protein>
    <recommendedName>
        <fullName evidence="11">Calcium-binding protein</fullName>
    </recommendedName>
</protein>
<feature type="region of interest" description="Disordered" evidence="8">
    <location>
        <begin position="698"/>
        <end position="721"/>
    </location>
</feature>
<evidence type="ECO:0000256" key="2">
    <source>
        <dbReference type="ARBA" id="ARBA00004613"/>
    </source>
</evidence>
<feature type="region of interest" description="Disordered" evidence="8">
    <location>
        <begin position="2127"/>
        <end position="2152"/>
    </location>
</feature>
<organism evidence="9 10">
    <name type="scientific">Niveispirillum cyanobacteriorum</name>
    <dbReference type="NCBI Taxonomy" id="1612173"/>
    <lineage>
        <taxon>Bacteria</taxon>
        <taxon>Pseudomonadati</taxon>
        <taxon>Pseudomonadota</taxon>
        <taxon>Alphaproteobacteria</taxon>
        <taxon>Rhodospirillales</taxon>
        <taxon>Azospirillaceae</taxon>
        <taxon>Niveispirillum</taxon>
    </lineage>
</organism>
<dbReference type="Proteomes" id="UP000234752">
    <property type="component" value="Plasmid unnamed1"/>
</dbReference>
<dbReference type="EMBL" id="CP025613">
    <property type="protein sequence ID" value="AUN33484.1"/>
    <property type="molecule type" value="Genomic_DNA"/>
</dbReference>
<feature type="region of interest" description="Disordered" evidence="8">
    <location>
        <begin position="3342"/>
        <end position="3363"/>
    </location>
</feature>
<keyword evidence="10" id="KW-1185">Reference proteome</keyword>
<feature type="region of interest" description="Disordered" evidence="8">
    <location>
        <begin position="2397"/>
        <end position="2447"/>
    </location>
</feature>
<evidence type="ECO:0000313" key="10">
    <source>
        <dbReference type="Proteomes" id="UP000234752"/>
    </source>
</evidence>
<dbReference type="GO" id="GO:0005509">
    <property type="term" value="F:calcium ion binding"/>
    <property type="evidence" value="ECO:0007669"/>
    <property type="project" value="InterPro"/>
</dbReference>
<evidence type="ECO:0000256" key="8">
    <source>
        <dbReference type="SAM" id="MobiDB-lite"/>
    </source>
</evidence>
<feature type="region of interest" description="Disordered" evidence="8">
    <location>
        <begin position="1562"/>
        <end position="1582"/>
    </location>
</feature>
<sequence>MATADGSGNSTQTDGQGGTDTLTGIEEVQVVGGTAADTLTGDARRNYMDGNEGADTLTGGDGQDTFAYDINKNHSGIDRITDFSEGDNIVFFHAEGNDVNLNTEIQFGPDSGGMTVGQVRIGSPSGGVTKLFVHTGGSAGVVTIDLVGSFTTGQLSVNNSAQAASISMSAGNGTPSAGDDNLTGTPSGDTIDGLAGNDMIIGLAGNDSLIGGQGDDSLRGEAGDDTLAGGEGYDAAQYYFVESGTAVNFTVAAADGSGNSSQPDAQGGTDTLTSIEEVFVYGSTAADTFVGDARRNVFIGGAGADTMTGGAGADSFVYETNANQSATDRITDLSAGDSILVFDEEGADVNLSTTILSGNDASGLTLGQVMLGTPSDGVTKLYIKAASGLITIDMVGSFTAGQFSVDNSEGMAVVAVTSTGQSLTGTSGDDVLFSSLNGSTLSGGAGNDTISFNEYSLADGGDGDDVIYNDSISGGMSGTTTITGGAGNDVIRSAGPASLDGGSGNDTLTGSGNSTLIGGTGDDIIHAMGTTKATLGAGQDTVVVYTSANATVTDFAAGAGGDRISLARLSSDDYPAIINFDGSNPFASQHVRFRQDGADTLLEIDRDGTGSAYTFTTVLRLSNVTATALTVDSVTEGYNPDGTVPAGQTLTGGVGADTLTGGAGPDQIDGAAGGDVLSGGGSADTILGGIGDDTLDGGLGNDSLDGGDGADQVTGGAGSDTLMGGAGNDRLTGLGTVWGGAGNDTIFGGGFLNGEDGDDSISSVGANPTLSGGTGNDTISFYEYGSADGGDGDDVIYNDSISGGMSGTTTITGGAGNDLIRSIGRASLDGGIGNDRLQGRSEATLIGGSGDDTLVIEVTGTGNSVLSGGAGYDIASYVFADKNSVINFTVAAADANGDSSQANGRGGTDTLTGLEEVQVAGGSAADTLVGDARRNYLDGNEGADTLTGGAGNDTFAYDISRNHSGIDRITDFAAGDNIVFFHSGGSDVNLSTSIQSGNDAGGLTAGQVMVGTPSDGVTKLYIKAASSLITIDLVGSFTASQFRVDNSQNNAVLAIFDGVLTGTDSNDTLTGTTGADQISGLAGNDQLVGGFGDDNISGGDGNDVIFAGALSTQNSGSGTDGNDTIDAGAGDDFVRGGSGSDSLVGGDGNDILYGANSSSPQSWDLDAADTLDGGAGDDILRGNKGDDLLLGGAGDDNLRGDAGSDTLNGGEGNDFASLFYTGAGLQAGINVSIAGFVSSQNYTFTDPLGGTDTLISIERIGIGGTAFADTLIGSVNDDQLTGSDGDDSIEAGDGNDSYVLGEAGNDTLRGGAGDDTLTGGFGADLIDGGTGYDVAAYDFSINEAAITFNASNWSNGAGTVASDTLVSIEGFYVIGSSFADSITGSATVDSIGGGEGNDTLTGGAGDDYFGFDGSGQVANGNDTITDFSGGDRLSFLGLTLNAPATGGPTGIMRGDVRVQSGGNNTTLIHVGLDNTAGADLTVTLVGSFSAADLVRIGDVDLGLKANQPQTLTGTANADFMTGANANDTISGLAGNDQLTGSLGDDSISGGDGDDVIFGGITTTQNSGTGSDGNDTINAGAGDDFVRGGSGSDSLVGGDGNDFLYGANNSTPLTWDLDAADTLDGGAGDDILRGNMGDDLLLGGAGDDNLRGDAGSDTLNGGEGNDFASLFYTGAGLQAGINVSIASFVAGQTFTFTDPLGGTDTLISIEKIGIGGTAFADTIIGSAQNDQLTGSDGDDSIDAGEGNDSYVLGDAGNDTLRGGAGDDTLTGGLGADVIDGGAGIDVAYWDYSAESTAVTFTAAGLQNGAGTVGGDTLTGIEAVYVIGSSVDDSITGSSGNDSIGGSDGNDTLTGGAGDDVFGFDGTAGQTDGNDRITDFGGKDQLWFQGLTLNAPATGSGANIQRGDVRVEAGTNGTTLIHVGLDSNAGADMTLTLTGTFTAADFIRVDGEKLALAANTPQSLTGSSGSDILSGGSQNDTIIGLAGNDTLSGLAGSDSLEGGDGNDFLSGYSGNEGVGGNDAADTLLGGAGNDTLRGFDGNDSLVGGDGDDNLRGDAGNDTIDGGAGNDGVGYRFDNIGLTQGISFNASTAIFNQTTTQSDGRGGTDTLSNVEYVILTGSSFGDTLTGSSGGDQITGGDGADSINGGNGDDFHLSGGAGNDTINGGSGTDYAVYDLSGSTNAVQFNGGAFTHTIASTVADGLGGTDSISNIEGFLITGGSGSDQLTGSLGDDLLNGGAGNDTLVGGLGEDLFSFGGAGSGTDLIRDLGSGDVIQVTGQSFSSITDNAQASSLTAGQVGVTALQNGGTRLSIGLDATAGADLFIDLDGSFAASNFTLSNNRITASYTATTATGDGTANVLAGRSLADNLSGLGGNDTLTGNGGADTLSGGDGDDVLIGGTSSASLPTAPDREDSISGGAGNDILRGGDGDDTLLGGDGDDNLRGDAGNDSIDGGAGTDFVSYRFDDIGLTQGVTFSLANVTSGTSASISDGRGGTDTVTNFEKLGITGSNFADSITGSSLSDQLSGQGGNDTLAGGAGADLIFGDAGADSLLGGDGDDTLYGGLGADTLEGGAGNDVAAYDLADGATGGLLVRVSAGQVQINNSVTDTLRQIEVVEISGSSFADTVQGGLGVETIAGMGGNDSLTGGGGDDTFYYYAFDPLGNGSTLLAQGTDRITDFSPGDRITINGLTLTGSVTTGNGSTLTAGAVQSEIVNGVTRIYVGIDGTAGADLTIELSTAIEAANLRLSGSDITSSANLVITGTANAENLTGGDGEDTISGLAGNDYLQGRAGNDSILGGDGQDAIDGGTGNDTIDGGAGDDNVIMSQTIGAGYTIVRNNDGSMTLTTAANGTDRLTNVEGLAFTDGYVRLNVATFTGPDGNSYDGTDAFGDSITGGAGNDFLNGRAGNDTLIGGAGGDYFQGGAGNDVIQGGDNGTNQQGNALLDVARYDGNFSTYTISSVTNGGVTTFTITDNQAGQDGDDGTDTLTGVEVLSFKDQGFVRLVPYVFTNQDGSTYVEGTRFTDTLTGTANRDSFNPGTGNDTVDGAGGEDNVFFNTSIANATITKSGSDVNVAIGGDTAVLKNVESVSFTDGYLRLTAYESENNGNKFIDGTDFAETLTGGAGNDFIRGNKGADSLSGGSGGDQLEGGLGNDTIDGGANGTDANNNPIIDMARYNGNFADYSVSISGGTVTVTDNNTADGDDGTDTLTNIEALSFKDQGFVRVTVGVFDITGTGNGNYYEGTRYNDAITGTSDADFIRPGQGTDTITGGDGIDTVALDLTYNSAFLSQNAGTATYSIGGSSYSMTGVEMLSFTDRTVRLTVTTQEIGGNKIITGSEFAETITAGNGDDNINGGGGDDSITGGDGNDFIVGGTGDDTINGGDGSNDVVRYNSDSDGYVLSFNAGTVTVQDQDQANGGNDGTDTLTNVELLAFNDTVIRIGASTTIGQGGTTAFIEGTRFSESLTGADSRDDFFDTGDGGNDTVNGMGGNDTIRIHANLEDVSITKLSAGVFQVVNDTRTFRLENVEGIAFNDNFVRLVTYTSADGKLQIGTELATGDTITGTSDNDVLEGRAGGDTMEGGDGADIMIGGSGADVMDGGDNASGIDIAVYSGNFADYTIDHLGGSNFQIIDNNTSNGDDGTDDIAAFEALQFADQFVRIAIETVDIQGGGGGKYIYGTVLGETITGTSTGDGILGRAGNDTINGGGGDDYVDAGTGNDTINLGTGAAVIRWVTGDGNDTINGFSSNDILNINATVARTDGSLQINTSGSDTIITIGGTATLTLVGFTGLTDSNFGTG</sequence>
<dbReference type="GO" id="GO:0016020">
    <property type="term" value="C:membrane"/>
    <property type="evidence" value="ECO:0007669"/>
    <property type="project" value="UniProtKB-SubCell"/>
</dbReference>
<dbReference type="PROSITE" id="PS00330">
    <property type="entry name" value="HEMOLYSIN_CALCIUM"/>
    <property type="match status" value="31"/>
</dbReference>
<dbReference type="PRINTS" id="PR01488">
    <property type="entry name" value="RTXTOXINA"/>
</dbReference>
<feature type="region of interest" description="Disordered" evidence="8">
    <location>
        <begin position="1834"/>
        <end position="1854"/>
    </location>
</feature>
<dbReference type="KEGG" id="ncb:C0V82_24365"/>
<evidence type="ECO:0000256" key="4">
    <source>
        <dbReference type="ARBA" id="ARBA00022656"/>
    </source>
</evidence>
<gene>
    <name evidence="9" type="ORF">C0V82_24365</name>
</gene>
<dbReference type="PANTHER" id="PTHR38340">
    <property type="entry name" value="S-LAYER PROTEIN"/>
    <property type="match status" value="1"/>
</dbReference>
<name>A0A2K9NK76_9PROT</name>
<dbReference type="InterPro" id="IPR003995">
    <property type="entry name" value="RTX_toxin_determinant-A"/>
</dbReference>
<dbReference type="InterPro" id="IPR050557">
    <property type="entry name" value="RTX_toxin/Mannuronan_C5-epim"/>
</dbReference>
<feature type="compositionally biased region" description="Polar residues" evidence="8">
    <location>
        <begin position="1562"/>
        <end position="1576"/>
    </location>
</feature>
<dbReference type="InterPro" id="IPR011049">
    <property type="entry name" value="Serralysin-like_metalloprot_C"/>
</dbReference>
<proteinExistence type="predicted"/>
<reference evidence="9 10" key="1">
    <citation type="submission" date="2017-12" db="EMBL/GenBank/DDBJ databases">
        <title>Genomes of bacteria within cyanobacterial aggregates.</title>
        <authorList>
            <person name="Cai H."/>
        </authorList>
    </citation>
    <scope>NUCLEOTIDE SEQUENCE [LARGE SCALE GENOMIC DNA]</scope>
    <source>
        <strain evidence="9 10">TH16</strain>
        <plasmid evidence="9 10">unnamed1</plasmid>
    </source>
</reference>
<evidence type="ECO:0000313" key="9">
    <source>
        <dbReference type="EMBL" id="AUN33484.1"/>
    </source>
</evidence>
<comment type="subcellular location">
    <subcellularLocation>
        <location evidence="1">Membrane</location>
    </subcellularLocation>
    <subcellularLocation>
        <location evidence="2">Secreted</location>
    </subcellularLocation>
</comment>
<dbReference type="InterPro" id="IPR018511">
    <property type="entry name" value="Hemolysin-typ_Ca-bd_CS"/>
</dbReference>
<evidence type="ECO:0000256" key="3">
    <source>
        <dbReference type="ARBA" id="ARBA00022525"/>
    </source>
</evidence>
<accession>A0A2K9NK76</accession>
<evidence type="ECO:0000256" key="7">
    <source>
        <dbReference type="ARBA" id="ARBA00023136"/>
    </source>
</evidence>
<geneLocation type="plasmid" evidence="9 10">
    <name>unnamed1</name>
</geneLocation>
<dbReference type="SUPFAM" id="SSF51120">
    <property type="entry name" value="beta-Roll"/>
    <property type="match status" value="23"/>
</dbReference>
<keyword evidence="9" id="KW-0614">Plasmid</keyword>
<evidence type="ECO:0000256" key="5">
    <source>
        <dbReference type="ARBA" id="ARBA00022737"/>
    </source>
</evidence>
<dbReference type="PANTHER" id="PTHR38340:SF1">
    <property type="entry name" value="S-LAYER PROTEIN"/>
    <property type="match status" value="1"/>
</dbReference>
<feature type="region of interest" description="Disordered" evidence="8">
    <location>
        <begin position="1"/>
        <end position="21"/>
    </location>
</feature>
<keyword evidence="7" id="KW-0472">Membrane</keyword>
<evidence type="ECO:0008006" key="11">
    <source>
        <dbReference type="Google" id="ProtNLM"/>
    </source>
</evidence>
<feature type="compositionally biased region" description="Low complexity" evidence="8">
    <location>
        <begin position="3149"/>
        <end position="3160"/>
    </location>
</feature>
<dbReference type="GO" id="GO:0090729">
    <property type="term" value="F:toxin activity"/>
    <property type="evidence" value="ECO:0007669"/>
    <property type="project" value="UniProtKB-KW"/>
</dbReference>
<feature type="compositionally biased region" description="Gly residues" evidence="8">
    <location>
        <begin position="3136"/>
        <end position="3148"/>
    </location>
</feature>